<dbReference type="AlphaFoldDB" id="A0A401XL66"/>
<dbReference type="SUPFAM" id="SSF52317">
    <property type="entry name" value="Class I glutamine amidotransferase-like"/>
    <property type="match status" value="1"/>
</dbReference>
<dbReference type="InterPro" id="IPR029062">
    <property type="entry name" value="Class_I_gatase-like"/>
</dbReference>
<dbReference type="OrthoDB" id="9759749at2"/>
<protein>
    <recommendedName>
        <fullName evidence="3">GlcNAc-PI de-N-acetylase</fullName>
    </recommendedName>
</protein>
<dbReference type="Gene3D" id="3.40.50.10320">
    <property type="entry name" value="LmbE-like"/>
    <property type="match status" value="1"/>
</dbReference>
<accession>A0A401XL66</accession>
<dbReference type="EMBL" id="BHZE01000010">
    <property type="protein sequence ID" value="GCD77730.1"/>
    <property type="molecule type" value="Genomic_DNA"/>
</dbReference>
<organism evidence="1 2">
    <name type="scientific">Thermaurantimonas aggregans</name>
    <dbReference type="NCBI Taxonomy" id="2173829"/>
    <lineage>
        <taxon>Bacteria</taxon>
        <taxon>Pseudomonadati</taxon>
        <taxon>Bacteroidota</taxon>
        <taxon>Flavobacteriia</taxon>
        <taxon>Flavobacteriales</taxon>
        <taxon>Schleiferiaceae</taxon>
        <taxon>Thermaurantimonas</taxon>
    </lineage>
</organism>
<evidence type="ECO:0000313" key="1">
    <source>
        <dbReference type="EMBL" id="GCD77730.1"/>
    </source>
</evidence>
<dbReference type="GO" id="GO:0016811">
    <property type="term" value="F:hydrolase activity, acting on carbon-nitrogen (but not peptide) bonds, in linear amides"/>
    <property type="evidence" value="ECO:0007669"/>
    <property type="project" value="TreeGrafter"/>
</dbReference>
<dbReference type="InterPro" id="IPR024078">
    <property type="entry name" value="LmbE-like_dom_sf"/>
</dbReference>
<reference evidence="1 2" key="1">
    <citation type="submission" date="2018-11" db="EMBL/GenBank/DDBJ databases">
        <title>Schleiferia aggregans sp. nov., a moderately thermophilic heterotrophic bacterium isolated from microbial mats at a terrestrial hot spring.</title>
        <authorList>
            <person name="Iino T."/>
            <person name="Ohkuma M."/>
            <person name="Haruta S."/>
        </authorList>
    </citation>
    <scope>NUCLEOTIDE SEQUENCE [LARGE SCALE GENOMIC DNA]</scope>
    <source>
        <strain evidence="1 2">LA</strain>
    </source>
</reference>
<dbReference type="Proteomes" id="UP000286715">
    <property type="component" value="Unassembled WGS sequence"/>
</dbReference>
<sequence length="820" mass="93243">MYIHRFLTISIICTITGHAQYYSSKTSSQLLHEIEKLQNTARVLYVAAHPDDENTRLITWLNNSQKATVAYLSLTRGEGGQNLIGPELEDALGVIRTHELLKAREIDGGLQFFTRARDFGYSKSMEESLRLWNEDSILKDVVLIIRKFKPDIIINRFPPDTRAGHGHHAASAYLAIKAFDLAADPEYEPEMASKYGVWQAARLFWNTSTWWIKDLDTTQVSNGKLLKIEIGDYYPYLGAETGELAAYSRSQHKSQGFGIPASRGVYSEYLQLERGLPAYKDPFENIQTSYSRWGCPALDKQVKAIALTFNHDRPNLSIYKLNEFKKAAQQCVPEPYLSELIRKIDDLIWQCSGVYAEAAANKSSGTEGDTLQLTFQMFNRIGEMVFINSIETTDSTYKINRLIQPKQSFTLKIPQRILRSYSQPFWLKNPEKYLYLSDEQNIGRSIDEPLFLPITVDLEGAKIIKNLPVIFRNNDRVKGEIIEEVNVFPQITGATDVDVLYRVFDNTFHLTLGIEIHRKIDTTYLLISKEDDVDIQPAIHPLISLQEGEIKELSIRGNIEKNQIASIKFFYYSEHDSIELMSYKKISHDHIGKKVFFKPITVQIFSVENEKVKPLKIGYISGSGDDIKSILKNTGFHVEDIQLQNVTAEDLKKYDAIVCGIRSYNTSPVLAKEHQKLLEYTKNGGTFIVLYQTNGSDLKVKNIGPYPFTIGRGRVTEEDATPTIIIPNHKVLKYPYEITKDDLTSWHQEIGLYFAENISSHYETPLAWADTNEQPQSGGLIIGKYGEGVFVYTGLSFFRQLPAGNAGAFKLFINILHLNQ</sequence>
<dbReference type="Gene3D" id="3.40.50.880">
    <property type="match status" value="1"/>
</dbReference>
<dbReference type="PANTHER" id="PTHR12993">
    <property type="entry name" value="N-ACETYLGLUCOSAMINYL-PHOSPHATIDYLINOSITOL DE-N-ACETYLASE-RELATED"/>
    <property type="match status" value="1"/>
</dbReference>
<dbReference type="RefSeq" id="WP_124397796.1">
    <property type="nucleotide sequence ID" value="NZ_BHZE01000010.1"/>
</dbReference>
<evidence type="ECO:0000313" key="2">
    <source>
        <dbReference type="Proteomes" id="UP000286715"/>
    </source>
</evidence>
<dbReference type="Pfam" id="PF02585">
    <property type="entry name" value="PIG-L"/>
    <property type="match status" value="1"/>
</dbReference>
<gene>
    <name evidence="1" type="ORF">JCM31826_12120</name>
</gene>
<dbReference type="PANTHER" id="PTHR12993:SF11">
    <property type="entry name" value="N-ACETYLGLUCOSAMINYL-PHOSPHATIDYLINOSITOL DE-N-ACETYLASE"/>
    <property type="match status" value="1"/>
</dbReference>
<name>A0A401XL66_9FLAO</name>
<evidence type="ECO:0008006" key="3">
    <source>
        <dbReference type="Google" id="ProtNLM"/>
    </source>
</evidence>
<dbReference type="SUPFAM" id="SSF102588">
    <property type="entry name" value="LmbE-like"/>
    <property type="match status" value="1"/>
</dbReference>
<keyword evidence="2" id="KW-1185">Reference proteome</keyword>
<dbReference type="InterPro" id="IPR003737">
    <property type="entry name" value="GlcNAc_PI_deacetylase-related"/>
</dbReference>
<proteinExistence type="predicted"/>
<comment type="caution">
    <text evidence="1">The sequence shown here is derived from an EMBL/GenBank/DDBJ whole genome shotgun (WGS) entry which is preliminary data.</text>
</comment>